<evidence type="ECO:0000259" key="6">
    <source>
        <dbReference type="Pfam" id="PF01494"/>
    </source>
</evidence>
<evidence type="ECO:0000313" key="8">
    <source>
        <dbReference type="Proteomes" id="UP000799324"/>
    </source>
</evidence>
<evidence type="ECO:0000313" key="7">
    <source>
        <dbReference type="EMBL" id="KAF2659758.1"/>
    </source>
</evidence>
<dbReference type="PANTHER" id="PTHR13789:SF309">
    <property type="entry name" value="PUTATIVE (AFU_ORTHOLOGUE AFUA_6G14510)-RELATED"/>
    <property type="match status" value="1"/>
</dbReference>
<keyword evidence="2" id="KW-0285">Flavoprotein</keyword>
<dbReference type="GO" id="GO:0004497">
    <property type="term" value="F:monooxygenase activity"/>
    <property type="evidence" value="ECO:0007669"/>
    <property type="project" value="UniProtKB-KW"/>
</dbReference>
<keyword evidence="3" id="KW-0274">FAD</keyword>
<reference evidence="7" key="1">
    <citation type="journal article" date="2020" name="Stud. Mycol.">
        <title>101 Dothideomycetes genomes: a test case for predicting lifestyles and emergence of pathogens.</title>
        <authorList>
            <person name="Haridas S."/>
            <person name="Albert R."/>
            <person name="Binder M."/>
            <person name="Bloem J."/>
            <person name="Labutti K."/>
            <person name="Salamov A."/>
            <person name="Andreopoulos B."/>
            <person name="Baker S."/>
            <person name="Barry K."/>
            <person name="Bills G."/>
            <person name="Bluhm B."/>
            <person name="Cannon C."/>
            <person name="Castanera R."/>
            <person name="Culley D."/>
            <person name="Daum C."/>
            <person name="Ezra D."/>
            <person name="Gonzalez J."/>
            <person name="Henrissat B."/>
            <person name="Kuo A."/>
            <person name="Liang C."/>
            <person name="Lipzen A."/>
            <person name="Lutzoni F."/>
            <person name="Magnuson J."/>
            <person name="Mondo S."/>
            <person name="Nolan M."/>
            <person name="Ohm R."/>
            <person name="Pangilinan J."/>
            <person name="Park H.-J."/>
            <person name="Ramirez L."/>
            <person name="Alfaro M."/>
            <person name="Sun H."/>
            <person name="Tritt A."/>
            <person name="Yoshinaga Y."/>
            <person name="Zwiers L.-H."/>
            <person name="Turgeon B."/>
            <person name="Goodwin S."/>
            <person name="Spatafora J."/>
            <person name="Crous P."/>
            <person name="Grigoriev I."/>
        </authorList>
    </citation>
    <scope>NUCLEOTIDE SEQUENCE</scope>
    <source>
        <strain evidence="7">CBS 122681</strain>
    </source>
</reference>
<keyword evidence="5 7" id="KW-0503">Monooxygenase</keyword>
<gene>
    <name evidence="7" type="ORF">K491DRAFT_701997</name>
</gene>
<sequence length="418" mass="45297">MSTAPVVLIIGCGIAGPVVAILLKRKGYQPIVFEKVSKLADAGASLMLMSNGLKVLNLIGVADDFTTESTPITTLWDAKATGEILGQSNLPSTFTSKYGQPAAGIRRTSANLKLKQLLLDSDIEVREGWQLTDISESDSSVKASFKNGQSVTGSFLIGCDGIKATSRSILLKNQGQTESAADYTGLTQTAGISPTPASLLPVPAMRNWYSDSIHAISYPISPTHTSWAITQRESQEKEETWRPCHPDEMLEQRAYLSKLLAGWDDAVLELVNSSERIIKFGLFDRQELGPEQWYSRRCVLVGDAAHPTSPHLGQGANQALEDAYHLSQLLPAVSTDGAPNEDAISLLVKDLAEVVFKSFAEMRQPRTSALVRGARVQGESRVASGDEACQKRDAAIESSFRDDSIIAAKFDNFLSHPF</sequence>
<dbReference type="PANTHER" id="PTHR13789">
    <property type="entry name" value="MONOOXYGENASE"/>
    <property type="match status" value="1"/>
</dbReference>
<evidence type="ECO:0000256" key="4">
    <source>
        <dbReference type="ARBA" id="ARBA00023002"/>
    </source>
</evidence>
<dbReference type="GO" id="GO:0071949">
    <property type="term" value="F:FAD binding"/>
    <property type="evidence" value="ECO:0007669"/>
    <property type="project" value="InterPro"/>
</dbReference>
<dbReference type="PRINTS" id="PR00420">
    <property type="entry name" value="RNGMNOXGNASE"/>
</dbReference>
<evidence type="ECO:0000256" key="1">
    <source>
        <dbReference type="ARBA" id="ARBA00007992"/>
    </source>
</evidence>
<dbReference type="InterPro" id="IPR002938">
    <property type="entry name" value="FAD-bd"/>
</dbReference>
<dbReference type="InterPro" id="IPR050493">
    <property type="entry name" value="FAD-dep_Monooxygenase_BioMet"/>
</dbReference>
<dbReference type="InterPro" id="IPR036188">
    <property type="entry name" value="FAD/NAD-bd_sf"/>
</dbReference>
<dbReference type="Pfam" id="PF01494">
    <property type="entry name" value="FAD_binding_3"/>
    <property type="match status" value="1"/>
</dbReference>
<dbReference type="Proteomes" id="UP000799324">
    <property type="component" value="Unassembled WGS sequence"/>
</dbReference>
<keyword evidence="8" id="KW-1185">Reference proteome</keyword>
<dbReference type="AlphaFoldDB" id="A0A6A6TLG0"/>
<comment type="similarity">
    <text evidence="1">Belongs to the paxM FAD-dependent monooxygenase family.</text>
</comment>
<organism evidence="7 8">
    <name type="scientific">Lophiostoma macrostomum CBS 122681</name>
    <dbReference type="NCBI Taxonomy" id="1314788"/>
    <lineage>
        <taxon>Eukaryota</taxon>
        <taxon>Fungi</taxon>
        <taxon>Dikarya</taxon>
        <taxon>Ascomycota</taxon>
        <taxon>Pezizomycotina</taxon>
        <taxon>Dothideomycetes</taxon>
        <taxon>Pleosporomycetidae</taxon>
        <taxon>Pleosporales</taxon>
        <taxon>Lophiostomataceae</taxon>
        <taxon>Lophiostoma</taxon>
    </lineage>
</organism>
<dbReference type="OrthoDB" id="655030at2759"/>
<evidence type="ECO:0000256" key="5">
    <source>
        <dbReference type="ARBA" id="ARBA00023033"/>
    </source>
</evidence>
<dbReference type="SUPFAM" id="SSF51905">
    <property type="entry name" value="FAD/NAD(P)-binding domain"/>
    <property type="match status" value="1"/>
</dbReference>
<dbReference type="EMBL" id="MU004304">
    <property type="protein sequence ID" value="KAF2659758.1"/>
    <property type="molecule type" value="Genomic_DNA"/>
</dbReference>
<dbReference type="Gene3D" id="3.50.50.60">
    <property type="entry name" value="FAD/NAD(P)-binding domain"/>
    <property type="match status" value="1"/>
</dbReference>
<evidence type="ECO:0000256" key="2">
    <source>
        <dbReference type="ARBA" id="ARBA00022630"/>
    </source>
</evidence>
<proteinExistence type="inferred from homology"/>
<feature type="domain" description="FAD-binding" evidence="6">
    <location>
        <begin position="7"/>
        <end position="339"/>
    </location>
</feature>
<name>A0A6A6TLG0_9PLEO</name>
<evidence type="ECO:0000256" key="3">
    <source>
        <dbReference type="ARBA" id="ARBA00022827"/>
    </source>
</evidence>
<accession>A0A6A6TLG0</accession>
<keyword evidence="4" id="KW-0560">Oxidoreductase</keyword>
<protein>
    <submittedName>
        <fullName evidence="7">Monooxygenase FAD-binding protein</fullName>
    </submittedName>
</protein>